<keyword evidence="2" id="KW-0647">Proteasome</keyword>
<dbReference type="PANTHER" id="PTHR10539:SF0">
    <property type="entry name" value="26S PROTEASOME NON-ATPASE REGULATORY SUBUNIT 13"/>
    <property type="match status" value="1"/>
</dbReference>
<dbReference type="GO" id="GO:0005198">
    <property type="term" value="F:structural molecule activity"/>
    <property type="evidence" value="ECO:0007669"/>
    <property type="project" value="TreeGrafter"/>
</dbReference>
<dbReference type="STRING" id="1209962.L0P9U1"/>
<dbReference type="InterPro" id="IPR000717">
    <property type="entry name" value="PCI_dom"/>
</dbReference>
<dbReference type="InterPro" id="IPR054179">
    <property type="entry name" value="PSD13_N"/>
</dbReference>
<dbReference type="GO" id="GO:0005634">
    <property type="term" value="C:nucleus"/>
    <property type="evidence" value="ECO:0007669"/>
    <property type="project" value="TreeGrafter"/>
</dbReference>
<dbReference type="SUPFAM" id="SSF46785">
    <property type="entry name" value="Winged helix' DNA-binding domain"/>
    <property type="match status" value="1"/>
</dbReference>
<dbReference type="PANTHER" id="PTHR10539">
    <property type="entry name" value="26S PROTEASOME NON-ATPASE REGULATORY SUBUNIT 13"/>
    <property type="match status" value="1"/>
</dbReference>
<dbReference type="Pfam" id="PF01399">
    <property type="entry name" value="PCI"/>
    <property type="match status" value="1"/>
</dbReference>
<name>L0P9U1_PNEJI</name>
<dbReference type="AlphaFoldDB" id="L0P9U1"/>
<dbReference type="VEuPathDB" id="FungiDB:PNEJI1_002540"/>
<feature type="non-terminal residue" evidence="4">
    <location>
        <position position="325"/>
    </location>
</feature>
<dbReference type="GO" id="GO:0006511">
    <property type="term" value="P:ubiquitin-dependent protein catabolic process"/>
    <property type="evidence" value="ECO:0007669"/>
    <property type="project" value="TreeGrafter"/>
</dbReference>
<feature type="domain" description="PCI" evidence="3">
    <location>
        <begin position="116"/>
        <end position="283"/>
    </location>
</feature>
<organism evidence="5">
    <name type="scientific">Pneumocystis jirovecii</name>
    <name type="common">Human pneumocystis pneumonia agent</name>
    <dbReference type="NCBI Taxonomy" id="42068"/>
    <lineage>
        <taxon>Eukaryota</taxon>
        <taxon>Fungi</taxon>
        <taxon>Dikarya</taxon>
        <taxon>Ascomycota</taxon>
        <taxon>Taphrinomycotina</taxon>
        <taxon>Pneumocystomycetes</taxon>
        <taxon>Pneumocystaceae</taxon>
        <taxon>Pneumocystis</taxon>
    </lineage>
</organism>
<accession>L0P9U1</accession>
<dbReference type="GO" id="GO:0005829">
    <property type="term" value="C:cytosol"/>
    <property type="evidence" value="ECO:0007669"/>
    <property type="project" value="TreeGrafter"/>
</dbReference>
<evidence type="ECO:0000256" key="2">
    <source>
        <dbReference type="ARBA" id="ARBA00022942"/>
    </source>
</evidence>
<dbReference type="GO" id="GO:0008541">
    <property type="term" value="C:proteasome regulatory particle, lid subcomplex"/>
    <property type="evidence" value="ECO:0007669"/>
    <property type="project" value="TreeGrafter"/>
</dbReference>
<dbReference type="EMBL" id="CAKM01000145">
    <property type="protein sequence ID" value="CCJ28977.1"/>
    <property type="molecule type" value="Genomic_DNA"/>
</dbReference>
<dbReference type="FunCoup" id="L0P9U1">
    <property type="interactions" value="651"/>
</dbReference>
<sequence length="325" mass="37320">MDMFNFFVGSFSQNINKLKLVMLGLSVSGQCNVESLEFLSSLLEKVNTPTTKDAYVYASIETARVKMLCGDLDSSFELLNKSSKILDELDSVDSIIYSSFYRVNADYYKSKADYGLFYRNSLLYLAYNDLSSLSIHEQQQRAYDLSIAALLGDTIYNFGELLLHPVLDALSGTEHEWLRQLLFAFNSGNILKFESLMGHFLKQPLLQTSIPFLRQKICLMALIEAVFKRSPHDRILKFSNIADETHLPEHEIEHLVMKALSLNLIRGSIDQVDEVVRITWVYPRVLDKTQIDIMKKRIEDWHKSTYQLETFITNVGSDIIENEVL</sequence>
<proteinExistence type="inferred from homology"/>
<comment type="similarity">
    <text evidence="1">Belongs to the proteasome subunit S11 family.</text>
</comment>
<evidence type="ECO:0000313" key="5">
    <source>
        <dbReference type="Proteomes" id="UP000010422"/>
    </source>
</evidence>
<dbReference type="InParanoid" id="L0P9U1"/>
<dbReference type="PROSITE" id="PS50250">
    <property type="entry name" value="PCI"/>
    <property type="match status" value="1"/>
</dbReference>
<dbReference type="InterPro" id="IPR035298">
    <property type="entry name" value="PSMD13"/>
</dbReference>
<dbReference type="Pfam" id="PF22037">
    <property type="entry name" value="PSD13_N"/>
    <property type="match status" value="1"/>
</dbReference>
<protein>
    <recommendedName>
        <fullName evidence="3">PCI domain-containing protein</fullName>
    </recommendedName>
</protein>
<dbReference type="InterPro" id="IPR036390">
    <property type="entry name" value="WH_DNA-bd_sf"/>
</dbReference>
<evidence type="ECO:0000313" key="4">
    <source>
        <dbReference type="EMBL" id="CCJ28977.1"/>
    </source>
</evidence>
<evidence type="ECO:0000256" key="1">
    <source>
        <dbReference type="ARBA" id="ARBA00006207"/>
    </source>
</evidence>
<gene>
    <name evidence="4" type="ORF">PNEJI1_002540</name>
</gene>
<dbReference type="Proteomes" id="UP000010422">
    <property type="component" value="Unassembled WGS sequence"/>
</dbReference>
<comment type="caution">
    <text evidence="4">The sequence shown here is derived from an EMBL/GenBank/DDBJ whole genome shotgun (WGS) entry which is preliminary data.</text>
</comment>
<dbReference type="SMART" id="SM00088">
    <property type="entry name" value="PINT"/>
    <property type="match status" value="1"/>
</dbReference>
<evidence type="ECO:0000259" key="3">
    <source>
        <dbReference type="PROSITE" id="PS50250"/>
    </source>
</evidence>
<reference evidence="4 5" key="1">
    <citation type="journal article" date="2012" name="MBio">
        <title>De novo assembly of the Pneumocystis jirovecii genome from a single bronchoalveolar lavage fluid specimen from a patient.</title>
        <authorList>
            <person name="Cisse O.H."/>
            <person name="Pagni M."/>
            <person name="Hauser P.M."/>
        </authorList>
    </citation>
    <scope>NUCLEOTIDE SEQUENCE [LARGE SCALE GENOMIC DNA]</scope>
    <source>
        <strain evidence="4 5">SE8</strain>
    </source>
</reference>